<dbReference type="Proteomes" id="UP000236023">
    <property type="component" value="Unassembled WGS sequence"/>
</dbReference>
<evidence type="ECO:0000256" key="1">
    <source>
        <dbReference type="SAM" id="MobiDB-lite"/>
    </source>
</evidence>
<proteinExistence type="predicted"/>
<dbReference type="RefSeq" id="WP_102892912.1">
    <property type="nucleotide sequence ID" value="NZ_POUT01000001.1"/>
</dbReference>
<dbReference type="EMBL" id="POUT01000001">
    <property type="protein sequence ID" value="PNG11156.1"/>
    <property type="molecule type" value="Genomic_DNA"/>
</dbReference>
<evidence type="ECO:0000259" key="2">
    <source>
        <dbReference type="Pfam" id="PF09994"/>
    </source>
</evidence>
<dbReference type="CDD" id="cd14743">
    <property type="entry name" value="PAAR_CT_1"/>
    <property type="match status" value="1"/>
</dbReference>
<dbReference type="InterPro" id="IPR008727">
    <property type="entry name" value="PAAR_motif"/>
</dbReference>
<dbReference type="Gene3D" id="2.60.200.60">
    <property type="match status" value="2"/>
</dbReference>
<comment type="caution">
    <text evidence="3">The sequence shown here is derived from an EMBL/GenBank/DDBJ whole genome shotgun (WGS) entry which is preliminary data.</text>
</comment>
<dbReference type="Pfam" id="PF05488">
    <property type="entry name" value="PAAR_motif"/>
    <property type="match status" value="1"/>
</dbReference>
<dbReference type="PANTHER" id="PTHR33840:SF1">
    <property type="entry name" value="TLE1 PHOSPHOLIPASE DOMAIN-CONTAINING PROTEIN"/>
    <property type="match status" value="1"/>
</dbReference>
<evidence type="ECO:0000313" key="3">
    <source>
        <dbReference type="EMBL" id="PNG11156.1"/>
    </source>
</evidence>
<organism evidence="3 4">
    <name type="scientific">Stutzerimonas stutzeri</name>
    <name type="common">Pseudomonas stutzeri</name>
    <dbReference type="NCBI Taxonomy" id="316"/>
    <lineage>
        <taxon>Bacteria</taxon>
        <taxon>Pseudomonadati</taxon>
        <taxon>Pseudomonadota</taxon>
        <taxon>Gammaproteobacteria</taxon>
        <taxon>Pseudomonadales</taxon>
        <taxon>Pseudomonadaceae</taxon>
        <taxon>Stutzerimonas</taxon>
    </lineage>
</organism>
<name>A0A2N8T8W6_STUST</name>
<accession>A0A2N8T8W6</accession>
<feature type="region of interest" description="Disordered" evidence="1">
    <location>
        <begin position="1"/>
        <end position="29"/>
    </location>
</feature>
<dbReference type="InterPro" id="IPR018712">
    <property type="entry name" value="Tle1-like_cat"/>
</dbReference>
<reference evidence="3 4" key="1">
    <citation type="submission" date="2018-01" db="EMBL/GenBank/DDBJ databases">
        <title>Denitrification phenotypes of diverse strains of Pseudomonas stutzeri.</title>
        <authorList>
            <person name="Milligan D.A."/>
            <person name="Bergaust L."/>
            <person name="Bakken L.R."/>
            <person name="Frostegard A."/>
        </authorList>
    </citation>
    <scope>NUCLEOTIDE SEQUENCE [LARGE SCALE GENOMIC DNA]</scope>
    <source>
        <strain evidence="3 4">24a75</strain>
    </source>
</reference>
<gene>
    <name evidence="3" type="ORF">CXK94_00830</name>
</gene>
<dbReference type="Pfam" id="PF09994">
    <property type="entry name" value="T6SS_Tle1-like_cat"/>
    <property type="match status" value="1"/>
</dbReference>
<protein>
    <submittedName>
        <fullName evidence="3">Type IV secretion protein Rhs</fullName>
    </submittedName>
</protein>
<feature type="domain" description="T6SS Phospholipase effector Tle1-like catalytic" evidence="2">
    <location>
        <begin position="356"/>
        <end position="445"/>
    </location>
</feature>
<dbReference type="PANTHER" id="PTHR33840">
    <property type="match status" value="1"/>
</dbReference>
<evidence type="ECO:0000313" key="4">
    <source>
        <dbReference type="Proteomes" id="UP000236023"/>
    </source>
</evidence>
<sequence length="639" mass="69054">MSGKPAARLGDPTACPKTGHGTNPIASGSPDVFFDGLPAARAGDTTGCGSALSGNLIPNVLINGKPAATLGSLGDHGSVVIGGSGTVIIGTSHTPAPFVPPEPLNVASAAGAMPASPALPQRPATPMARAWREEPGDLATLGLEEEDEEEELDEQPQQQVRQAVTLRIGVFFDGTGNNATNSAIGAQCRAPALGLGEQEALAMVQRCEAHHLAPDSSYANDVSNIWRLYDLYRDDSGQALTPDKKNANLRVYVTGIGTTTGQPDTRFPGQAFGRGATGLLAKIDEGLALLEKALVSFKDENPESALARLELDIFGFSRGAAAARHFANQMLLREQGPLGKLHRRRRLGLAPGFDWRDAVVINFIGLFDTVAALGGWDDWGDPSDDVNGGIDLHLAPEAARRVVHLVARDEYRRNFALNQVAPPHREIVLPGAHSDLGGGYPPLDSERLYPIRPRSNWVSRATSPFSTLAYQQAQRDTEYARQADLLDPHDRTARLETDVWEHFTPFSGGRSDQMKYVLAAPYLERRVYGHLSRVYLRVMHALAVEAGVPFNRIQEKDPALALPEELMPISDKLLAWARSGSGALDMEEERLLSQRYVHLSANWNAAAGRGGSLLDVVFVNAPAERGRIRHADRPREKKR</sequence>
<dbReference type="AlphaFoldDB" id="A0A2N8T8W6"/>